<evidence type="ECO:0000313" key="2">
    <source>
        <dbReference type="EMBL" id="POH74662.1"/>
    </source>
</evidence>
<dbReference type="InterPro" id="IPR010982">
    <property type="entry name" value="Lambda_DNA-bd_dom_sf"/>
</dbReference>
<protein>
    <submittedName>
        <fullName evidence="2">Transcriptional regulator</fullName>
    </submittedName>
</protein>
<dbReference type="AlphaFoldDB" id="A0A2S4A0E0"/>
<dbReference type="Proteomes" id="UP000237061">
    <property type="component" value="Unassembled WGS sequence"/>
</dbReference>
<gene>
    <name evidence="2" type="ORF">CVS27_05480</name>
</gene>
<dbReference type="GO" id="GO:0003677">
    <property type="term" value="F:DNA binding"/>
    <property type="evidence" value="ECO:0007669"/>
    <property type="project" value="InterPro"/>
</dbReference>
<dbReference type="Gene3D" id="3.30.450.180">
    <property type="match status" value="1"/>
</dbReference>
<dbReference type="SMART" id="SM00530">
    <property type="entry name" value="HTH_XRE"/>
    <property type="match status" value="1"/>
</dbReference>
<dbReference type="PANTHER" id="PTHR35010">
    <property type="entry name" value="BLL4672 PROTEIN-RELATED"/>
    <property type="match status" value="1"/>
</dbReference>
<comment type="caution">
    <text evidence="2">The sequence shown here is derived from an EMBL/GenBank/DDBJ whole genome shotgun (WGS) entry which is preliminary data.</text>
</comment>
<dbReference type="CDD" id="cd00093">
    <property type="entry name" value="HTH_XRE"/>
    <property type="match status" value="1"/>
</dbReference>
<reference evidence="2 3" key="1">
    <citation type="submission" date="2018-01" db="EMBL/GenBank/DDBJ databases">
        <title>Arthrobacter sp. nov., from glaciers in China.</title>
        <authorList>
            <person name="Liu Q."/>
            <person name="Xin Y.-H."/>
        </authorList>
    </citation>
    <scope>NUCLEOTIDE SEQUENCE [LARGE SCALE GENOMIC DNA]</scope>
    <source>
        <strain evidence="2 3">HLT2-12-2</strain>
    </source>
</reference>
<proteinExistence type="predicted"/>
<dbReference type="Gene3D" id="1.10.260.40">
    <property type="entry name" value="lambda repressor-like DNA-binding domains"/>
    <property type="match status" value="1"/>
</dbReference>
<evidence type="ECO:0000313" key="3">
    <source>
        <dbReference type="Proteomes" id="UP000237061"/>
    </source>
</evidence>
<dbReference type="InterPro" id="IPR041413">
    <property type="entry name" value="MLTR_LBD"/>
</dbReference>
<organism evidence="2 3">
    <name type="scientific">Arthrobacter glacialis</name>
    <dbReference type="NCBI Taxonomy" id="1664"/>
    <lineage>
        <taxon>Bacteria</taxon>
        <taxon>Bacillati</taxon>
        <taxon>Actinomycetota</taxon>
        <taxon>Actinomycetes</taxon>
        <taxon>Micrococcales</taxon>
        <taxon>Micrococcaceae</taxon>
        <taxon>Arthrobacter</taxon>
    </lineage>
</organism>
<dbReference type="RefSeq" id="WP_103464707.1">
    <property type="nucleotide sequence ID" value="NZ_PPXC01000003.1"/>
</dbReference>
<accession>A0A2S4A0E0</accession>
<dbReference type="SUPFAM" id="SSF47413">
    <property type="entry name" value="lambda repressor-like DNA-binding domains"/>
    <property type="match status" value="1"/>
</dbReference>
<dbReference type="InterPro" id="IPR001387">
    <property type="entry name" value="Cro/C1-type_HTH"/>
</dbReference>
<sequence length="291" mass="32023">MGQSIEFGRFLSAMRSRLQPEPGANLTSRRVPGLRREEVARLADVSTDYYTRLEQGRNIHPSRSVLTSVARALQLNDAESAHMFDLLENCGGQATNPPPAQRVRASMRQLLDAVGDVPAVVLGRRTDVLASNRMARLLFADFPAMAREQRNYTRWIMLDPAARVLFRDWHAAASDAVATLRADIGRHPGDPAATALVGELAVNSEEFRQWWARHTVTRKSSGTLGLHHGVVGDVDIDFEHLLLPDDPDQSLRIYTAKNGSPTLDALKLLSSWGESSTPLSHPLSNSSEGTT</sequence>
<dbReference type="EMBL" id="PPXC01000003">
    <property type="protein sequence ID" value="POH74662.1"/>
    <property type="molecule type" value="Genomic_DNA"/>
</dbReference>
<feature type="domain" description="HTH cro/C1-type" evidence="1">
    <location>
        <begin position="33"/>
        <end position="80"/>
    </location>
</feature>
<name>A0A2S4A0E0_ARTGL</name>
<keyword evidence="3" id="KW-1185">Reference proteome</keyword>
<evidence type="ECO:0000259" key="1">
    <source>
        <dbReference type="PROSITE" id="PS50943"/>
    </source>
</evidence>
<dbReference type="PROSITE" id="PS50943">
    <property type="entry name" value="HTH_CROC1"/>
    <property type="match status" value="1"/>
</dbReference>
<dbReference type="PANTHER" id="PTHR35010:SF2">
    <property type="entry name" value="BLL4672 PROTEIN"/>
    <property type="match status" value="1"/>
</dbReference>
<dbReference type="Pfam" id="PF13560">
    <property type="entry name" value="HTH_31"/>
    <property type="match status" value="1"/>
</dbReference>
<dbReference type="Pfam" id="PF17765">
    <property type="entry name" value="MLTR_LBD"/>
    <property type="match status" value="1"/>
</dbReference>